<evidence type="ECO:0000256" key="5">
    <source>
        <dbReference type="ARBA" id="ARBA00022989"/>
    </source>
</evidence>
<evidence type="ECO:0000256" key="2">
    <source>
        <dbReference type="ARBA" id="ARBA00006679"/>
    </source>
</evidence>
<gene>
    <name evidence="8" type="ORF">EH31_16425</name>
</gene>
<evidence type="ECO:0000256" key="7">
    <source>
        <dbReference type="SAM" id="Phobius"/>
    </source>
</evidence>
<sequence>MNAITSIYGRIVAVLKGPLFESIALLGIRIALAGVFWRSYKTKVAEGTWFTPSEFLPFLFQDEYAGLPIPVDIAMPMTIYAEFFFPILLFAGLFTRFGAAALAVMAITIQIFIYPTGVHFWGWALGIIAMASILISRGGGMFALDRLGDRFFGEKTA</sequence>
<feature type="transmembrane region" description="Helical" evidence="7">
    <location>
        <begin position="120"/>
        <end position="144"/>
    </location>
</feature>
<feature type="transmembrane region" description="Helical" evidence="7">
    <location>
        <begin position="19"/>
        <end position="37"/>
    </location>
</feature>
<protein>
    <submittedName>
        <fullName evidence="8">DoxX protein</fullName>
    </submittedName>
</protein>
<dbReference type="Pfam" id="PF07681">
    <property type="entry name" value="DoxX"/>
    <property type="match status" value="1"/>
</dbReference>
<keyword evidence="5 7" id="KW-1133">Transmembrane helix</keyword>
<evidence type="ECO:0000256" key="3">
    <source>
        <dbReference type="ARBA" id="ARBA00022475"/>
    </source>
</evidence>
<evidence type="ECO:0000313" key="8">
    <source>
        <dbReference type="EMBL" id="KEO88544.1"/>
    </source>
</evidence>
<proteinExistence type="inferred from homology"/>
<evidence type="ECO:0000256" key="1">
    <source>
        <dbReference type="ARBA" id="ARBA00004651"/>
    </source>
</evidence>
<dbReference type="AlphaFoldDB" id="A0A074M5G0"/>
<dbReference type="eggNOG" id="COG2259">
    <property type="taxonomic scope" value="Bacteria"/>
</dbReference>
<dbReference type="GO" id="GO:0005886">
    <property type="term" value="C:plasma membrane"/>
    <property type="evidence" value="ECO:0007669"/>
    <property type="project" value="UniProtKB-SubCell"/>
</dbReference>
<keyword evidence="4 7" id="KW-0812">Transmembrane</keyword>
<dbReference type="STRING" id="1044.EH31_16425"/>
<keyword evidence="9" id="KW-1185">Reference proteome</keyword>
<keyword evidence="3" id="KW-1003">Cell membrane</keyword>
<dbReference type="InterPro" id="IPR032808">
    <property type="entry name" value="DoxX"/>
</dbReference>
<accession>A0A074M5G0</accession>
<organism evidence="8 9">
    <name type="scientific">Erythrobacter longus</name>
    <dbReference type="NCBI Taxonomy" id="1044"/>
    <lineage>
        <taxon>Bacteria</taxon>
        <taxon>Pseudomonadati</taxon>
        <taxon>Pseudomonadota</taxon>
        <taxon>Alphaproteobacteria</taxon>
        <taxon>Sphingomonadales</taxon>
        <taxon>Erythrobacteraceae</taxon>
        <taxon>Erythrobacter/Porphyrobacter group</taxon>
        <taxon>Erythrobacter</taxon>
    </lineage>
</organism>
<dbReference type="PANTHER" id="PTHR33452:SF1">
    <property type="entry name" value="INNER MEMBRANE PROTEIN YPHA-RELATED"/>
    <property type="match status" value="1"/>
</dbReference>
<reference evidence="8 9" key="1">
    <citation type="submission" date="2014-04" db="EMBL/GenBank/DDBJ databases">
        <title>A comprehensive comparison of genomes of Erythrobacter spp. strains.</title>
        <authorList>
            <person name="Zheng Q."/>
        </authorList>
    </citation>
    <scope>NUCLEOTIDE SEQUENCE [LARGE SCALE GENOMIC DNA]</scope>
    <source>
        <strain evidence="8 9">DSM 6997</strain>
    </source>
</reference>
<keyword evidence="6 7" id="KW-0472">Membrane</keyword>
<comment type="similarity">
    <text evidence="2">Belongs to the DoxX family.</text>
</comment>
<dbReference type="PANTHER" id="PTHR33452">
    <property type="entry name" value="OXIDOREDUCTASE CATD-RELATED"/>
    <property type="match status" value="1"/>
</dbReference>
<dbReference type="EMBL" id="JMIW01000009">
    <property type="protein sequence ID" value="KEO88544.1"/>
    <property type="molecule type" value="Genomic_DNA"/>
</dbReference>
<feature type="transmembrane region" description="Helical" evidence="7">
    <location>
        <begin position="83"/>
        <end position="114"/>
    </location>
</feature>
<dbReference type="Proteomes" id="UP000027647">
    <property type="component" value="Unassembled WGS sequence"/>
</dbReference>
<evidence type="ECO:0000256" key="4">
    <source>
        <dbReference type="ARBA" id="ARBA00022692"/>
    </source>
</evidence>
<name>A0A074M5G0_ERYLO</name>
<comment type="subcellular location">
    <subcellularLocation>
        <location evidence="1">Cell membrane</location>
        <topology evidence="1">Multi-pass membrane protein</topology>
    </subcellularLocation>
</comment>
<dbReference type="RefSeq" id="WP_034962254.1">
    <property type="nucleotide sequence ID" value="NZ_JMIW01000009.1"/>
</dbReference>
<evidence type="ECO:0000313" key="9">
    <source>
        <dbReference type="Proteomes" id="UP000027647"/>
    </source>
</evidence>
<dbReference type="InterPro" id="IPR051907">
    <property type="entry name" value="DoxX-like_oxidoreductase"/>
</dbReference>
<comment type="caution">
    <text evidence="8">The sequence shown here is derived from an EMBL/GenBank/DDBJ whole genome shotgun (WGS) entry which is preliminary data.</text>
</comment>
<evidence type="ECO:0000256" key="6">
    <source>
        <dbReference type="ARBA" id="ARBA00023136"/>
    </source>
</evidence>
<dbReference type="OrthoDB" id="121744at2"/>